<dbReference type="EMBL" id="FQXV01000012">
    <property type="protein sequence ID" value="SHI18143.1"/>
    <property type="molecule type" value="Genomic_DNA"/>
</dbReference>
<dbReference type="InterPro" id="IPR005149">
    <property type="entry name" value="Tscrpt_reg_PadR_N"/>
</dbReference>
<dbReference type="InterPro" id="IPR036390">
    <property type="entry name" value="WH_DNA-bd_sf"/>
</dbReference>
<evidence type="ECO:0000313" key="3">
    <source>
        <dbReference type="Proteomes" id="UP000183995"/>
    </source>
</evidence>
<reference evidence="2 3" key="1">
    <citation type="submission" date="2016-11" db="EMBL/GenBank/DDBJ databases">
        <authorList>
            <person name="Jaros S."/>
            <person name="Januszkiewicz K."/>
            <person name="Wedrychowicz H."/>
        </authorList>
    </citation>
    <scope>NUCLEOTIDE SEQUENCE [LARGE SCALE GENOMIC DNA]</scope>
    <source>
        <strain evidence="2 3">DSM 10068</strain>
    </source>
</reference>
<dbReference type="AlphaFoldDB" id="A0A1M5Z2M4"/>
<accession>A0A1M5Z2M4</accession>
<dbReference type="PANTHER" id="PTHR43252:SF7">
    <property type="entry name" value="TRANSCRIPTIONAL REGULATOR YQJI"/>
    <property type="match status" value="1"/>
</dbReference>
<dbReference type="RefSeq" id="WP_073080862.1">
    <property type="nucleotide sequence ID" value="NZ_FQXV01000012.1"/>
</dbReference>
<dbReference type="InterPro" id="IPR036388">
    <property type="entry name" value="WH-like_DNA-bd_sf"/>
</dbReference>
<keyword evidence="2" id="KW-0238">DNA-binding</keyword>
<protein>
    <submittedName>
        <fullName evidence="2">DNA-binding transcriptional regulator, PadR family</fullName>
    </submittedName>
</protein>
<sequence length="102" mass="11457">MAEQQPMTEAMYYILLALLKPGHGYGMILRIRELSGGRLEMGPGTLYGVLTRMKKEGLIKLASEKDRRKTYAITDNGGKALLDEYARLKLLVRDGAILEELE</sequence>
<dbReference type="STRING" id="1123282.SAMN02745823_03105"/>
<gene>
    <name evidence="2" type="ORF">SAMN02745823_03105</name>
</gene>
<dbReference type="Pfam" id="PF03551">
    <property type="entry name" value="PadR"/>
    <property type="match status" value="1"/>
</dbReference>
<name>A0A1M5Z2M4_9FIRM</name>
<dbReference type="Gene3D" id="1.10.10.10">
    <property type="entry name" value="Winged helix-like DNA-binding domain superfamily/Winged helix DNA-binding domain"/>
    <property type="match status" value="1"/>
</dbReference>
<evidence type="ECO:0000313" key="2">
    <source>
        <dbReference type="EMBL" id="SHI18143.1"/>
    </source>
</evidence>
<proteinExistence type="predicted"/>
<feature type="domain" description="Transcription regulator PadR N-terminal" evidence="1">
    <location>
        <begin position="16"/>
        <end position="81"/>
    </location>
</feature>
<evidence type="ECO:0000259" key="1">
    <source>
        <dbReference type="Pfam" id="PF03551"/>
    </source>
</evidence>
<dbReference type="GO" id="GO:0003677">
    <property type="term" value="F:DNA binding"/>
    <property type="evidence" value="ECO:0007669"/>
    <property type="project" value="UniProtKB-KW"/>
</dbReference>
<dbReference type="PANTHER" id="PTHR43252">
    <property type="entry name" value="TRANSCRIPTIONAL REGULATOR YQJI"/>
    <property type="match status" value="1"/>
</dbReference>
<keyword evidence="3" id="KW-1185">Reference proteome</keyword>
<dbReference type="SUPFAM" id="SSF46785">
    <property type="entry name" value="Winged helix' DNA-binding domain"/>
    <property type="match status" value="1"/>
</dbReference>
<dbReference type="Proteomes" id="UP000183995">
    <property type="component" value="Unassembled WGS sequence"/>
</dbReference>
<organism evidence="2 3">
    <name type="scientific">Sporobacter termitidis DSM 10068</name>
    <dbReference type="NCBI Taxonomy" id="1123282"/>
    <lineage>
        <taxon>Bacteria</taxon>
        <taxon>Bacillati</taxon>
        <taxon>Bacillota</taxon>
        <taxon>Clostridia</taxon>
        <taxon>Eubacteriales</taxon>
        <taxon>Oscillospiraceae</taxon>
        <taxon>Sporobacter</taxon>
    </lineage>
</organism>